<organism evidence="1 2">
    <name type="scientific">Heterorhabditis bacteriophora</name>
    <name type="common">Entomopathogenic nematode worm</name>
    <dbReference type="NCBI Taxonomy" id="37862"/>
    <lineage>
        <taxon>Eukaryota</taxon>
        <taxon>Metazoa</taxon>
        <taxon>Ecdysozoa</taxon>
        <taxon>Nematoda</taxon>
        <taxon>Chromadorea</taxon>
        <taxon>Rhabditida</taxon>
        <taxon>Rhabditina</taxon>
        <taxon>Rhabditomorpha</taxon>
        <taxon>Strongyloidea</taxon>
        <taxon>Heterorhabditidae</taxon>
        <taxon>Heterorhabditis</taxon>
    </lineage>
</organism>
<accession>A0A1I7WZL6</accession>
<protein>
    <submittedName>
        <fullName evidence="2">Uncharacterized protein</fullName>
    </submittedName>
</protein>
<dbReference type="AlphaFoldDB" id="A0A1I7WZL6"/>
<evidence type="ECO:0000313" key="1">
    <source>
        <dbReference type="Proteomes" id="UP000095283"/>
    </source>
</evidence>
<dbReference type="WBParaSite" id="Hba_10639">
    <property type="protein sequence ID" value="Hba_10639"/>
    <property type="gene ID" value="Hba_10639"/>
</dbReference>
<keyword evidence="1" id="KW-1185">Reference proteome</keyword>
<sequence>MSLVDQKVLINDNVQTTPIKWTARLFLRFYLYKKVDPYKLEMNKDNILLNKSLKCQYNNRKL</sequence>
<reference evidence="2" key="1">
    <citation type="submission" date="2016-11" db="UniProtKB">
        <authorList>
            <consortium name="WormBaseParasite"/>
        </authorList>
    </citation>
    <scope>IDENTIFICATION</scope>
</reference>
<evidence type="ECO:0000313" key="2">
    <source>
        <dbReference type="WBParaSite" id="Hba_10639"/>
    </source>
</evidence>
<dbReference type="Proteomes" id="UP000095283">
    <property type="component" value="Unplaced"/>
</dbReference>
<proteinExistence type="predicted"/>
<name>A0A1I7WZL6_HETBA</name>